<reference evidence="2" key="1">
    <citation type="journal article" date="2022" name="bioRxiv">
        <title>Sequencing and chromosome-scale assembly of the giantPleurodeles waltlgenome.</title>
        <authorList>
            <person name="Brown T."/>
            <person name="Elewa A."/>
            <person name="Iarovenko S."/>
            <person name="Subramanian E."/>
            <person name="Araus A.J."/>
            <person name="Petzold A."/>
            <person name="Susuki M."/>
            <person name="Suzuki K.-i.T."/>
            <person name="Hayashi T."/>
            <person name="Toyoda A."/>
            <person name="Oliveira C."/>
            <person name="Osipova E."/>
            <person name="Leigh N.D."/>
            <person name="Simon A."/>
            <person name="Yun M.H."/>
        </authorList>
    </citation>
    <scope>NUCLEOTIDE SEQUENCE</scope>
    <source>
        <strain evidence="2">20211129_DDA</strain>
        <tissue evidence="2">Liver</tissue>
    </source>
</reference>
<protein>
    <submittedName>
        <fullName evidence="2">Uncharacterized protein</fullName>
    </submittedName>
</protein>
<evidence type="ECO:0000256" key="1">
    <source>
        <dbReference type="SAM" id="MobiDB-lite"/>
    </source>
</evidence>
<dbReference type="Proteomes" id="UP001066276">
    <property type="component" value="Chromosome 8"/>
</dbReference>
<name>A0AAV7NPJ8_PLEWA</name>
<sequence>MGAEAKSSSAHRGGMDPHVQPDPGYQRVTPVSVKPVLTELPGILSAVAFRSHDTTVAGRGTHPECGIHPAAT</sequence>
<feature type="compositionally biased region" description="Polar residues" evidence="1">
    <location>
        <begin position="1"/>
        <end position="10"/>
    </location>
</feature>
<dbReference type="EMBL" id="JANPWB010000012">
    <property type="protein sequence ID" value="KAJ1117972.1"/>
    <property type="molecule type" value="Genomic_DNA"/>
</dbReference>
<feature type="region of interest" description="Disordered" evidence="1">
    <location>
        <begin position="1"/>
        <end position="30"/>
    </location>
</feature>
<gene>
    <name evidence="2" type="ORF">NDU88_006167</name>
</gene>
<proteinExistence type="predicted"/>
<evidence type="ECO:0000313" key="2">
    <source>
        <dbReference type="EMBL" id="KAJ1117972.1"/>
    </source>
</evidence>
<organism evidence="2 3">
    <name type="scientific">Pleurodeles waltl</name>
    <name type="common">Iberian ribbed newt</name>
    <dbReference type="NCBI Taxonomy" id="8319"/>
    <lineage>
        <taxon>Eukaryota</taxon>
        <taxon>Metazoa</taxon>
        <taxon>Chordata</taxon>
        <taxon>Craniata</taxon>
        <taxon>Vertebrata</taxon>
        <taxon>Euteleostomi</taxon>
        <taxon>Amphibia</taxon>
        <taxon>Batrachia</taxon>
        <taxon>Caudata</taxon>
        <taxon>Salamandroidea</taxon>
        <taxon>Salamandridae</taxon>
        <taxon>Pleurodelinae</taxon>
        <taxon>Pleurodeles</taxon>
    </lineage>
</organism>
<comment type="caution">
    <text evidence="2">The sequence shown here is derived from an EMBL/GenBank/DDBJ whole genome shotgun (WGS) entry which is preliminary data.</text>
</comment>
<accession>A0AAV7NPJ8</accession>
<evidence type="ECO:0000313" key="3">
    <source>
        <dbReference type="Proteomes" id="UP001066276"/>
    </source>
</evidence>
<dbReference type="AlphaFoldDB" id="A0AAV7NPJ8"/>
<keyword evidence="3" id="KW-1185">Reference proteome</keyword>